<keyword evidence="3" id="KW-1133">Transmembrane helix</keyword>
<reference evidence="5 6" key="1">
    <citation type="submission" date="2024-07" db="EMBL/GenBank/DDBJ databases">
        <title>Luteimonas salilacus sp. nov., isolated from the shore soil of Salt Lake in Tibet of China.</title>
        <authorList>
            <person name="Zhang X."/>
            <person name="Li A."/>
        </authorList>
    </citation>
    <scope>NUCLEOTIDE SEQUENCE [LARGE SCALE GENOMIC DNA]</scope>
    <source>
        <strain evidence="5 6">B3-2-R+30</strain>
    </source>
</reference>
<name>A0ABV4HSX9_9GAMM</name>
<dbReference type="InterPro" id="IPR018392">
    <property type="entry name" value="LysM"/>
</dbReference>
<feature type="coiled-coil region" evidence="1">
    <location>
        <begin position="365"/>
        <end position="399"/>
    </location>
</feature>
<comment type="caution">
    <text evidence="5">The sequence shown here is derived from an EMBL/GenBank/DDBJ whole genome shotgun (WGS) entry which is preliminary data.</text>
</comment>
<evidence type="ECO:0000259" key="4">
    <source>
        <dbReference type="Pfam" id="PF25800"/>
    </source>
</evidence>
<evidence type="ECO:0000256" key="2">
    <source>
        <dbReference type="SAM" id="MobiDB-lite"/>
    </source>
</evidence>
<evidence type="ECO:0000256" key="1">
    <source>
        <dbReference type="SAM" id="Coils"/>
    </source>
</evidence>
<evidence type="ECO:0000313" key="5">
    <source>
        <dbReference type="EMBL" id="MEZ0475871.1"/>
    </source>
</evidence>
<dbReference type="Gene3D" id="1.20.58.2200">
    <property type="match status" value="1"/>
</dbReference>
<dbReference type="Gene3D" id="3.10.350.10">
    <property type="entry name" value="LysM domain"/>
    <property type="match status" value="1"/>
</dbReference>
<evidence type="ECO:0000313" key="6">
    <source>
        <dbReference type="Proteomes" id="UP001566331"/>
    </source>
</evidence>
<keyword evidence="1" id="KW-0175">Coiled coil</keyword>
<feature type="region of interest" description="Disordered" evidence="2">
    <location>
        <begin position="132"/>
        <end position="216"/>
    </location>
</feature>
<organism evidence="5 6">
    <name type="scientific">Luteimonas salinilitoris</name>
    <dbReference type="NCBI Taxonomy" id="3237697"/>
    <lineage>
        <taxon>Bacteria</taxon>
        <taxon>Pseudomonadati</taxon>
        <taxon>Pseudomonadota</taxon>
        <taxon>Gammaproteobacteria</taxon>
        <taxon>Lysobacterales</taxon>
        <taxon>Lysobacteraceae</taxon>
        <taxon>Luteimonas</taxon>
    </lineage>
</organism>
<dbReference type="NCBIfam" id="TIGR03504">
    <property type="entry name" value="FimV_Cterm"/>
    <property type="match status" value="1"/>
</dbReference>
<keyword evidence="3" id="KW-0472">Membrane</keyword>
<dbReference type="InterPro" id="IPR057840">
    <property type="entry name" value="FimV_N"/>
</dbReference>
<feature type="region of interest" description="Disordered" evidence="2">
    <location>
        <begin position="484"/>
        <end position="548"/>
    </location>
</feature>
<feature type="compositionally biased region" description="Low complexity" evidence="2">
    <location>
        <begin position="160"/>
        <end position="191"/>
    </location>
</feature>
<dbReference type="CDD" id="cd00118">
    <property type="entry name" value="LysM"/>
    <property type="match status" value="1"/>
</dbReference>
<dbReference type="EMBL" id="JBFWIC010000023">
    <property type="protein sequence ID" value="MEZ0475871.1"/>
    <property type="molecule type" value="Genomic_DNA"/>
</dbReference>
<keyword evidence="3" id="KW-0812">Transmembrane</keyword>
<dbReference type="Proteomes" id="UP001566331">
    <property type="component" value="Unassembled WGS sequence"/>
</dbReference>
<keyword evidence="6" id="KW-1185">Reference proteome</keyword>
<evidence type="ECO:0000256" key="3">
    <source>
        <dbReference type="SAM" id="Phobius"/>
    </source>
</evidence>
<accession>A0ABV4HSX9</accession>
<feature type="compositionally biased region" description="Low complexity" evidence="2">
    <location>
        <begin position="484"/>
        <end position="504"/>
    </location>
</feature>
<dbReference type="InterPro" id="IPR020012">
    <property type="entry name" value="LysM_FimV"/>
</dbReference>
<sequence>MLSKWRIAWVLALALLAGPAFALGLGQIQVRSQYGEPFLAEIPIVSGDPAELRHLQARLASPETFARIGLEPPQGVVSDLQFTVALDAGGRPVVRVTSAGPVEQPLLTFLVEVDWGQGRLVREYSALVDTPDTMAAPAQPPVRAPEAAPAGTIVRPPQPDAAAVAEVPSEAAPAAEAAAGPEATAGDAVAPTPAPRPPAPPPAATAMSVPGEYGPVQAGDTLSQIVQRISPDDDVSLNQMMLALLRANPEAFIAGNVNLVRQGAVLRIPPRDELTRVSAAEATAEVRAQVARWREMSVPAPQPEAAVAAAADGAGDAPATESGGSARTAEARLEIAPPSSGGGQQAGTRSGITAGGEGEMLRQDMQETRETLAARDAEVEELKTRIAELEQLQQQQQQLITLKDSELAAAQQRLAESNRQPATTLAETGEQPVAVGVPAVETGGGTWLWLGLGIALLLAALVAWFWSRREKPVPARSFRAGAPASAASAASPSSSGARSGAKPGRTGKRAAATTPTWHGGDAGAAESPPTVPPAAPASEPRFDYGPVPTAETRIATGESDALQAERLEQAGQTDPDATATSVTELEPGQERIELARAYVELGDVDTARSLLQEVVAIGSSGERGEAERLLREIG</sequence>
<dbReference type="Pfam" id="PF25800">
    <property type="entry name" value="FimV_N"/>
    <property type="match status" value="1"/>
</dbReference>
<feature type="transmembrane region" description="Helical" evidence="3">
    <location>
        <begin position="447"/>
        <end position="466"/>
    </location>
</feature>
<feature type="compositionally biased region" description="Pro residues" evidence="2">
    <location>
        <begin position="192"/>
        <end position="203"/>
    </location>
</feature>
<dbReference type="InterPro" id="IPR020011">
    <property type="entry name" value="FimV_C"/>
</dbReference>
<protein>
    <submittedName>
        <fullName evidence="5">FimV/HubP family polar landmark protein</fullName>
    </submittedName>
</protein>
<feature type="compositionally biased region" description="Low complexity" evidence="2">
    <location>
        <begin position="303"/>
        <end position="319"/>
    </location>
</feature>
<dbReference type="InterPro" id="IPR036779">
    <property type="entry name" value="LysM_dom_sf"/>
</dbReference>
<dbReference type="NCBIfam" id="TIGR03505">
    <property type="entry name" value="FimV_core"/>
    <property type="match status" value="1"/>
</dbReference>
<proteinExistence type="predicted"/>
<gene>
    <name evidence="5" type="ORF">AB6713_14800</name>
</gene>
<dbReference type="InterPro" id="IPR038440">
    <property type="entry name" value="FimV_C_sf"/>
</dbReference>
<feature type="region of interest" description="Disordered" evidence="2">
    <location>
        <begin position="303"/>
        <end position="357"/>
    </location>
</feature>
<feature type="domain" description="FimV N-terminal" evidence="4">
    <location>
        <begin position="23"/>
        <end position="131"/>
    </location>
</feature>
<dbReference type="RefSeq" id="WP_370564762.1">
    <property type="nucleotide sequence ID" value="NZ_JBFWIB010000010.1"/>
</dbReference>